<dbReference type="PROSITE" id="PS51450">
    <property type="entry name" value="LRR"/>
    <property type="match status" value="2"/>
</dbReference>
<dbReference type="Pfam" id="PF09234">
    <property type="entry name" value="DUF1963"/>
    <property type="match status" value="1"/>
</dbReference>
<dbReference type="GO" id="GO:0005737">
    <property type="term" value="C:cytoplasm"/>
    <property type="evidence" value="ECO:0007669"/>
    <property type="project" value="TreeGrafter"/>
</dbReference>
<dbReference type="InterPro" id="IPR001611">
    <property type="entry name" value="Leu-rich_rpt"/>
</dbReference>
<dbReference type="OrthoDB" id="8856529at2"/>
<dbReference type="PANTHER" id="PTHR48051:SF1">
    <property type="entry name" value="RAS SUPPRESSOR PROTEIN 1"/>
    <property type="match status" value="1"/>
</dbReference>
<protein>
    <submittedName>
        <fullName evidence="3">DUF1963 domain-containing protein</fullName>
    </submittedName>
</protein>
<dbReference type="EMBL" id="VBUK01000009">
    <property type="protein sequence ID" value="TLF43232.1"/>
    <property type="molecule type" value="Genomic_DNA"/>
</dbReference>
<dbReference type="PANTHER" id="PTHR48051">
    <property type="match status" value="1"/>
</dbReference>
<comment type="caution">
    <text evidence="3">The sequence shown here is derived from an EMBL/GenBank/DDBJ whole genome shotgun (WGS) entry which is preliminary data.</text>
</comment>
<dbReference type="Gene3D" id="2.30.320.10">
    <property type="entry name" value="YwqG-like"/>
    <property type="match status" value="1"/>
</dbReference>
<keyword evidence="4" id="KW-1185">Reference proteome</keyword>
<dbReference type="SMART" id="SM00369">
    <property type="entry name" value="LRR_TYP"/>
    <property type="match status" value="3"/>
</dbReference>
<evidence type="ECO:0000256" key="2">
    <source>
        <dbReference type="ARBA" id="ARBA00022737"/>
    </source>
</evidence>
<name>A0A5R8M0R3_9FLAO</name>
<dbReference type="SUPFAM" id="SSF103032">
    <property type="entry name" value="Hypothetical protein YwqG"/>
    <property type="match status" value="1"/>
</dbReference>
<dbReference type="InterPro" id="IPR035948">
    <property type="entry name" value="YwqG-like_sf"/>
</dbReference>
<dbReference type="RefSeq" id="WP_138259077.1">
    <property type="nucleotide sequence ID" value="NZ_VBUK01000009.1"/>
</dbReference>
<reference evidence="3 4" key="1">
    <citation type="journal article" date="2017" name="Int. J. Syst. Evol. Microbiol.">
        <title>Maripseudobacter aurantiacus gen. nov., sp. nov., a novel member of the family Flavobacteriaceae isolated from a sedimentation basin.</title>
        <authorList>
            <person name="Chen C."/>
            <person name="Su Y."/>
            <person name="Tao T."/>
            <person name="Fu G."/>
            <person name="Zhang C."/>
            <person name="Sun C."/>
            <person name="Zhang X."/>
            <person name="Wu M."/>
        </authorList>
    </citation>
    <scope>NUCLEOTIDE SEQUENCE [LARGE SCALE GENOMIC DNA]</scope>
    <source>
        <strain evidence="4">CDA4</strain>
    </source>
</reference>
<dbReference type="InterPro" id="IPR003591">
    <property type="entry name" value="Leu-rich_rpt_typical-subtyp"/>
</dbReference>
<keyword evidence="1" id="KW-0433">Leucine-rich repeat</keyword>
<evidence type="ECO:0000313" key="3">
    <source>
        <dbReference type="EMBL" id="TLF43232.1"/>
    </source>
</evidence>
<dbReference type="Pfam" id="PF00560">
    <property type="entry name" value="LRR_1"/>
    <property type="match status" value="1"/>
</dbReference>
<evidence type="ECO:0000313" key="4">
    <source>
        <dbReference type="Proteomes" id="UP000308382"/>
    </source>
</evidence>
<dbReference type="Proteomes" id="UP000308382">
    <property type="component" value="Unassembled WGS sequence"/>
</dbReference>
<proteinExistence type="predicted"/>
<dbReference type="AlphaFoldDB" id="A0A5R8M0R3"/>
<dbReference type="InterPro" id="IPR032675">
    <property type="entry name" value="LRR_dom_sf"/>
</dbReference>
<accession>A0A5R8M0R3</accession>
<sequence>MKELKTPVFAVSFPDNFESVRSTKISIRADDLLAQSNHQNPLFSLALLKREDLDNALFEGTTLQEKFEDSCLSRFFKSEKIQSGNIEFKGFETYNLHAHTDALWMDSHFKIKYFFALILLDDDYLLEFNAMHEKLPDDSVDAWVMSVFESIEILGDTKDREHIWKEHQQDMEKEDHVWDTAKEEQSSEFKEIYIPEDGEEGITIGDFSFDFILKDCKAEIPEFSRQLYVTIKARTSEPKMAKSADLLSEYGDDGEVQISIPAKGIHTSGIPIGQIEFAEGKSNAPYYLYTRIEGFKYDLDFNGVVKFEAGWILIDGEMAKTYHDRKYPLRIAKKIDLQGLDWSNYQFQSMEETETANPELVRFLVLENPTFTEIPEAVFTFRNLEELSISLKSGNWRNEKLPLTEVSNRIGELRELKKLHISGAEIQALPQSLSQLKDLEQLSINNCKLNSVPQELFQLPKLKFLWLATNELNQIPQIIALPELRTLDLSNNLLKTLPEALAVQPKLETLKLTGNPWETLPTGFNGIQNLELPIGDKLRLLDFEYKGADGHGLIAWDDSQFYAYSDAHLIARVDKVIEENNLKSMADALRSTVKKAIGFKYLGAEDYSGIGNHRFGGMPDLPREIEYPEFYDAYRKEKYKYEFIGQINCKELAPLQDYLPKTGMLYFFLETVHSIYNSSNNPCKVIYVASNDGLVSGRNMNFDRDDYYEMMDGAYKAYTVSAFQMNSAPSYYAHYVNKHHFLGKASILADNRDFLEEAFDVFEEPINKDNPGFEYAVNNYSFTQHEDPELQASLRLKGNPQDWVILLTVTSSGDMQWGDAGELFFVIHKSDLAKKDFSNVFVTMESS</sequence>
<keyword evidence="2" id="KW-0677">Repeat</keyword>
<dbReference type="Gene3D" id="3.80.10.10">
    <property type="entry name" value="Ribonuclease Inhibitor"/>
    <property type="match status" value="1"/>
</dbReference>
<evidence type="ECO:0000256" key="1">
    <source>
        <dbReference type="ARBA" id="ARBA00022614"/>
    </source>
</evidence>
<gene>
    <name evidence="3" type="ORF">FEK29_14065</name>
</gene>
<dbReference type="InterPro" id="IPR015315">
    <property type="entry name" value="DUF1963"/>
</dbReference>
<dbReference type="SUPFAM" id="SSF52047">
    <property type="entry name" value="RNI-like"/>
    <property type="match status" value="1"/>
</dbReference>
<organism evidence="3 4">
    <name type="scientific">Maribacter aurantiacus</name>
    <dbReference type="NCBI Taxonomy" id="1882343"/>
    <lineage>
        <taxon>Bacteria</taxon>
        <taxon>Pseudomonadati</taxon>
        <taxon>Bacteroidota</taxon>
        <taxon>Flavobacteriia</taxon>
        <taxon>Flavobacteriales</taxon>
        <taxon>Flavobacteriaceae</taxon>
        <taxon>Maribacter</taxon>
    </lineage>
</organism>
<dbReference type="InterPro" id="IPR050216">
    <property type="entry name" value="LRR_domain-containing"/>
</dbReference>